<dbReference type="Gene3D" id="3.40.50.300">
    <property type="entry name" value="P-loop containing nucleotide triphosphate hydrolases"/>
    <property type="match status" value="1"/>
</dbReference>
<reference evidence="3" key="1">
    <citation type="submission" date="2023-03" db="EMBL/GenBank/DDBJ databases">
        <title>Massive genome expansion in bonnet fungi (Mycena s.s.) driven by repeated elements and novel gene families across ecological guilds.</title>
        <authorList>
            <consortium name="Lawrence Berkeley National Laboratory"/>
            <person name="Harder C.B."/>
            <person name="Miyauchi S."/>
            <person name="Viragh M."/>
            <person name="Kuo A."/>
            <person name="Thoen E."/>
            <person name="Andreopoulos B."/>
            <person name="Lu D."/>
            <person name="Skrede I."/>
            <person name="Drula E."/>
            <person name="Henrissat B."/>
            <person name="Morin E."/>
            <person name="Kohler A."/>
            <person name="Barry K."/>
            <person name="LaButti K."/>
            <person name="Morin E."/>
            <person name="Salamov A."/>
            <person name="Lipzen A."/>
            <person name="Mereny Z."/>
            <person name="Hegedus B."/>
            <person name="Baldrian P."/>
            <person name="Stursova M."/>
            <person name="Weitz H."/>
            <person name="Taylor A."/>
            <person name="Grigoriev I.V."/>
            <person name="Nagy L.G."/>
            <person name="Martin F."/>
            <person name="Kauserud H."/>
        </authorList>
    </citation>
    <scope>NUCLEOTIDE SEQUENCE</scope>
    <source>
        <strain evidence="3">9284</strain>
    </source>
</reference>
<dbReference type="SUPFAM" id="SSF52540">
    <property type="entry name" value="P-loop containing nucleoside triphosphate hydrolases"/>
    <property type="match status" value="1"/>
</dbReference>
<gene>
    <name evidence="3" type="ORF">FB45DRAFT_991256</name>
</gene>
<keyword evidence="1" id="KW-0677">Repeat</keyword>
<evidence type="ECO:0000259" key="2">
    <source>
        <dbReference type="Pfam" id="PF24883"/>
    </source>
</evidence>
<dbReference type="Pfam" id="PF24883">
    <property type="entry name" value="NPHP3_N"/>
    <property type="match status" value="1"/>
</dbReference>
<sequence length="331" mass="37220">MDLAGIGTGTWLRRILNCKFSLVALQTLYRATASDASHDAGERFPPPQCHPQTRTDILQQLGHWASTDDPSTQILWLHGPAGAGKSAIADSFFFFKRGDFSRGNGMKLFPTVAYQLARLAPEFRAAVVDCVDDAPDIFDKSLYTQLGALILESWHQLPVNHAAVVVIDGLDECTGEKRQQEIVRSIAQGLVGNSTSLRFLIASRPEPHIAELFQEPNLQNTHRQMNIAPSFTDIHTYLRDEFGRISRDHKMMMGVQTPWPDQRVLEYLIERSSGYFIYAATVIKFIDDPDFRPTRQLSIIMGMAKPKHGSPYAALDQLLNNFWAWNPTMFG</sequence>
<dbReference type="AlphaFoldDB" id="A0AAD7FJB4"/>
<dbReference type="InterPro" id="IPR027417">
    <property type="entry name" value="P-loop_NTPase"/>
</dbReference>
<accession>A0AAD7FJB4</accession>
<feature type="domain" description="Nephrocystin 3-like N-terminal" evidence="2">
    <location>
        <begin position="61"/>
        <end position="204"/>
    </location>
</feature>
<dbReference type="PANTHER" id="PTHR10039:SF14">
    <property type="entry name" value="NACHT DOMAIN-CONTAINING PROTEIN"/>
    <property type="match status" value="1"/>
</dbReference>
<dbReference type="PANTHER" id="PTHR10039">
    <property type="entry name" value="AMELOGENIN"/>
    <property type="match status" value="1"/>
</dbReference>
<keyword evidence="4" id="KW-1185">Reference proteome</keyword>
<protein>
    <recommendedName>
        <fullName evidence="2">Nephrocystin 3-like N-terminal domain-containing protein</fullName>
    </recommendedName>
</protein>
<evidence type="ECO:0000313" key="3">
    <source>
        <dbReference type="EMBL" id="KAJ7627096.1"/>
    </source>
</evidence>
<dbReference type="EMBL" id="JARKIF010000011">
    <property type="protein sequence ID" value="KAJ7627096.1"/>
    <property type="molecule type" value="Genomic_DNA"/>
</dbReference>
<organism evidence="3 4">
    <name type="scientific">Roridomyces roridus</name>
    <dbReference type="NCBI Taxonomy" id="1738132"/>
    <lineage>
        <taxon>Eukaryota</taxon>
        <taxon>Fungi</taxon>
        <taxon>Dikarya</taxon>
        <taxon>Basidiomycota</taxon>
        <taxon>Agaricomycotina</taxon>
        <taxon>Agaricomycetes</taxon>
        <taxon>Agaricomycetidae</taxon>
        <taxon>Agaricales</taxon>
        <taxon>Marasmiineae</taxon>
        <taxon>Mycenaceae</taxon>
        <taxon>Roridomyces</taxon>
    </lineage>
</organism>
<evidence type="ECO:0000256" key="1">
    <source>
        <dbReference type="ARBA" id="ARBA00022737"/>
    </source>
</evidence>
<dbReference type="Proteomes" id="UP001221142">
    <property type="component" value="Unassembled WGS sequence"/>
</dbReference>
<evidence type="ECO:0000313" key="4">
    <source>
        <dbReference type="Proteomes" id="UP001221142"/>
    </source>
</evidence>
<name>A0AAD7FJB4_9AGAR</name>
<dbReference type="InterPro" id="IPR056884">
    <property type="entry name" value="NPHP3-like_N"/>
</dbReference>
<comment type="caution">
    <text evidence="3">The sequence shown here is derived from an EMBL/GenBank/DDBJ whole genome shotgun (WGS) entry which is preliminary data.</text>
</comment>
<proteinExistence type="predicted"/>